<dbReference type="Proteomes" id="UP001381693">
    <property type="component" value="Unassembled WGS sequence"/>
</dbReference>
<evidence type="ECO:0000313" key="9">
    <source>
        <dbReference type="EMBL" id="KAK7073640.1"/>
    </source>
</evidence>
<feature type="region of interest" description="Disordered" evidence="7">
    <location>
        <begin position="68"/>
        <end position="96"/>
    </location>
</feature>
<name>A0AAN8X7L6_HALRR</name>
<feature type="region of interest" description="Disordered" evidence="7">
    <location>
        <begin position="160"/>
        <end position="197"/>
    </location>
</feature>
<dbReference type="SMART" id="SM00343">
    <property type="entry name" value="ZnF_C2HC"/>
    <property type="match status" value="4"/>
</dbReference>
<dbReference type="InterPro" id="IPR036875">
    <property type="entry name" value="Znf_CCHC_sf"/>
</dbReference>
<feature type="region of interest" description="Disordered" evidence="7">
    <location>
        <begin position="1"/>
        <end position="22"/>
    </location>
</feature>
<keyword evidence="10" id="KW-1185">Reference proteome</keyword>
<keyword evidence="3 5" id="KW-0863">Zinc-finger</keyword>
<keyword evidence="1" id="KW-0479">Metal-binding</keyword>
<evidence type="ECO:0000256" key="2">
    <source>
        <dbReference type="ARBA" id="ARBA00022737"/>
    </source>
</evidence>
<dbReference type="PANTHER" id="PTHR46242:SF1">
    <property type="entry name" value="ZINC FINGER CCHC DOMAIN-CONTAINING PROTEIN 9"/>
    <property type="match status" value="1"/>
</dbReference>
<feature type="compositionally biased region" description="Basic residues" evidence="7">
    <location>
        <begin position="71"/>
        <end position="87"/>
    </location>
</feature>
<evidence type="ECO:0000256" key="4">
    <source>
        <dbReference type="ARBA" id="ARBA00022833"/>
    </source>
</evidence>
<feature type="domain" description="CCHC-type" evidence="8">
    <location>
        <begin position="395"/>
        <end position="409"/>
    </location>
</feature>
<dbReference type="PROSITE" id="PS50158">
    <property type="entry name" value="ZF_CCHC"/>
    <property type="match status" value="3"/>
</dbReference>
<dbReference type="InterPro" id="IPR042246">
    <property type="entry name" value="ZCCHC9"/>
</dbReference>
<dbReference type="AlphaFoldDB" id="A0AAN8X7L6"/>
<dbReference type="PANTHER" id="PTHR46242">
    <property type="entry name" value="ZINC FINGER CCHC DOMAIN-CONTAINING PROTEIN 9 ZCCHC9"/>
    <property type="match status" value="1"/>
</dbReference>
<feature type="compositionally biased region" description="Basic residues" evidence="7">
    <location>
        <begin position="174"/>
        <end position="188"/>
    </location>
</feature>
<evidence type="ECO:0000256" key="5">
    <source>
        <dbReference type="PROSITE-ProRule" id="PRU00047"/>
    </source>
</evidence>
<dbReference type="EMBL" id="JAXCGZ010012331">
    <property type="protein sequence ID" value="KAK7073640.1"/>
    <property type="molecule type" value="Genomic_DNA"/>
</dbReference>
<feature type="domain" description="CCHC-type" evidence="8">
    <location>
        <begin position="368"/>
        <end position="383"/>
    </location>
</feature>
<dbReference type="SUPFAM" id="SSF57756">
    <property type="entry name" value="Retrovirus zinc finger-like domains"/>
    <property type="match status" value="2"/>
</dbReference>
<evidence type="ECO:0000256" key="6">
    <source>
        <dbReference type="SAM" id="Coils"/>
    </source>
</evidence>
<evidence type="ECO:0000313" key="10">
    <source>
        <dbReference type="Proteomes" id="UP001381693"/>
    </source>
</evidence>
<comment type="caution">
    <text evidence="9">The sequence shown here is derived from an EMBL/GenBank/DDBJ whole genome shotgun (WGS) entry which is preliminary data.</text>
</comment>
<reference evidence="9 10" key="1">
    <citation type="submission" date="2023-11" db="EMBL/GenBank/DDBJ databases">
        <title>Halocaridina rubra genome assembly.</title>
        <authorList>
            <person name="Smith C."/>
        </authorList>
    </citation>
    <scope>NUCLEOTIDE SEQUENCE [LARGE SCALE GENOMIC DNA]</scope>
    <source>
        <strain evidence="9">EP-1</strain>
        <tissue evidence="9">Whole</tissue>
    </source>
</reference>
<dbReference type="InterPro" id="IPR001878">
    <property type="entry name" value="Znf_CCHC"/>
</dbReference>
<organism evidence="9 10">
    <name type="scientific">Halocaridina rubra</name>
    <name type="common">Hawaiian red shrimp</name>
    <dbReference type="NCBI Taxonomy" id="373956"/>
    <lineage>
        <taxon>Eukaryota</taxon>
        <taxon>Metazoa</taxon>
        <taxon>Ecdysozoa</taxon>
        <taxon>Arthropoda</taxon>
        <taxon>Crustacea</taxon>
        <taxon>Multicrustacea</taxon>
        <taxon>Malacostraca</taxon>
        <taxon>Eumalacostraca</taxon>
        <taxon>Eucarida</taxon>
        <taxon>Decapoda</taxon>
        <taxon>Pleocyemata</taxon>
        <taxon>Caridea</taxon>
        <taxon>Atyoidea</taxon>
        <taxon>Atyidae</taxon>
        <taxon>Halocaridina</taxon>
    </lineage>
</organism>
<evidence type="ECO:0000256" key="3">
    <source>
        <dbReference type="ARBA" id="ARBA00022771"/>
    </source>
</evidence>
<dbReference type="GO" id="GO:0008270">
    <property type="term" value="F:zinc ion binding"/>
    <property type="evidence" value="ECO:0007669"/>
    <property type="project" value="UniProtKB-KW"/>
</dbReference>
<feature type="domain" description="CCHC-type" evidence="8">
    <location>
        <begin position="421"/>
        <end position="437"/>
    </location>
</feature>
<evidence type="ECO:0000256" key="1">
    <source>
        <dbReference type="ARBA" id="ARBA00022723"/>
    </source>
</evidence>
<keyword evidence="4" id="KW-0862">Zinc</keyword>
<dbReference type="FunFam" id="4.10.60.10:FF:000091">
    <property type="entry name" value="Zinc finger CCHC-type-containing 9"/>
    <property type="match status" value="1"/>
</dbReference>
<dbReference type="Gene3D" id="4.10.60.10">
    <property type="entry name" value="Zinc finger, CCHC-type"/>
    <property type="match status" value="2"/>
</dbReference>
<gene>
    <name evidence="9" type="ORF">SK128_007503</name>
</gene>
<dbReference type="GO" id="GO:0003676">
    <property type="term" value="F:nucleic acid binding"/>
    <property type="evidence" value="ECO:0007669"/>
    <property type="project" value="InterPro"/>
</dbReference>
<protein>
    <recommendedName>
        <fullName evidence="8">CCHC-type domain-containing protein</fullName>
    </recommendedName>
</protein>
<evidence type="ECO:0000259" key="8">
    <source>
        <dbReference type="PROSITE" id="PS50158"/>
    </source>
</evidence>
<proteinExistence type="predicted"/>
<evidence type="ECO:0000256" key="7">
    <source>
        <dbReference type="SAM" id="MobiDB-lite"/>
    </source>
</evidence>
<keyword evidence="6" id="KW-0175">Coiled coil</keyword>
<dbReference type="Pfam" id="PF00098">
    <property type="entry name" value="zf-CCHC"/>
    <property type="match status" value="2"/>
</dbReference>
<dbReference type="GO" id="GO:0005730">
    <property type="term" value="C:nucleolus"/>
    <property type="evidence" value="ECO:0007669"/>
    <property type="project" value="TreeGrafter"/>
</dbReference>
<keyword evidence="2" id="KW-0677">Repeat</keyword>
<sequence length="513" mass="58403">MVRFARAQGSKGSNKRVFEEATPWSQMVNQMKKVKTENLETKGNDGKQTQTVEHEGIISLTLKIKEERGKVGKKIKNKSRDKKKRKKEGANVGEETEMKKVDEGEIGKEKIMTQITKSKKNKKLKDNDVKCNKYTDLIKENVTNIGNDKTESKVKTIKKEKASTEKAGDGSVSKKIKKLSSVKLKSKREKSDTLEPEKENISVMKAETMKKQNRGIPWVDIAYEENDIMTRYEDVWVKREAVAKLEEMKRTLEAAGNREEALRKIKKAKKREHKALSRQLLNEKRKELSPNVTQENSEEHIVNTTKDGDVELAWFNNFMVTKDGAKRLKKLQADLTKKRVPKERLREVMKRERRKEEKLLRREKKQLCLRCRQRGHLLSECPNLDVGFGEDQKVCYSCGSAEHISSKCPLGKGNDSFPHAKCFVCNKIGHISRQCPDNPRGLYPNGGSCRGCGSVEHLAANCSKLQAEKESETIKLGRIDGGALESMEFEEATSSKNKKLKLGVPKEVKIVIF</sequence>
<accession>A0AAN8X7L6</accession>
<feature type="coiled-coil region" evidence="6">
    <location>
        <begin position="238"/>
        <end position="286"/>
    </location>
</feature>